<proteinExistence type="predicted"/>
<evidence type="ECO:0000313" key="3">
    <source>
        <dbReference type="EMBL" id="SEF89425.1"/>
    </source>
</evidence>
<evidence type="ECO:0000259" key="2">
    <source>
        <dbReference type="SMART" id="SM00960"/>
    </source>
</evidence>
<dbReference type="PANTHER" id="PTHR36222:SF1">
    <property type="entry name" value="SERINE PROTEASE INHIBITOR RV3364C"/>
    <property type="match status" value="1"/>
</dbReference>
<organism evidence="3 4">
    <name type="scientific">Actinacidiphila yanglinensis</name>
    <dbReference type="NCBI Taxonomy" id="310779"/>
    <lineage>
        <taxon>Bacteria</taxon>
        <taxon>Bacillati</taxon>
        <taxon>Actinomycetota</taxon>
        <taxon>Actinomycetes</taxon>
        <taxon>Kitasatosporales</taxon>
        <taxon>Streptomycetaceae</taxon>
        <taxon>Actinacidiphila</taxon>
    </lineage>
</organism>
<evidence type="ECO:0000256" key="1">
    <source>
        <dbReference type="SAM" id="MobiDB-lite"/>
    </source>
</evidence>
<dbReference type="InterPro" id="IPR053141">
    <property type="entry name" value="Mycobact_SerProt_Inhib_Rv3364c"/>
</dbReference>
<evidence type="ECO:0000313" key="4">
    <source>
        <dbReference type="Proteomes" id="UP000236754"/>
    </source>
</evidence>
<reference evidence="3 4" key="1">
    <citation type="submission" date="2016-10" db="EMBL/GenBank/DDBJ databases">
        <authorList>
            <person name="de Groot N.N."/>
        </authorList>
    </citation>
    <scope>NUCLEOTIDE SEQUENCE [LARGE SCALE GENOMIC DNA]</scope>
    <source>
        <strain evidence="3 4">CGMCC 4.2023</strain>
    </source>
</reference>
<dbReference type="SMART" id="SM00960">
    <property type="entry name" value="Robl_LC7"/>
    <property type="match status" value="1"/>
</dbReference>
<name>A0A1H5VQ22_9ACTN</name>
<dbReference type="EMBL" id="FNVU01000002">
    <property type="protein sequence ID" value="SEF89425.1"/>
    <property type="molecule type" value="Genomic_DNA"/>
</dbReference>
<dbReference type="SUPFAM" id="SSF103196">
    <property type="entry name" value="Roadblock/LC7 domain"/>
    <property type="match status" value="1"/>
</dbReference>
<sequence>MLKAHDDNALGWLLDEHLGNCPGVRFAVHMTSDGLLSSYTKTIDKDTGDKLAAVTAALRAAGLAWAEVTGAWGAPNAVRQHLIETDQWIGLTSAAAENSLLAVCADLDGDIGMITERMNALSQRVGHELVSRERRPAGEGGRPR</sequence>
<feature type="domain" description="Roadblock/LAMTOR2" evidence="2">
    <location>
        <begin position="11"/>
        <end position="105"/>
    </location>
</feature>
<keyword evidence="4" id="KW-1185">Reference proteome</keyword>
<dbReference type="InterPro" id="IPR004942">
    <property type="entry name" value="Roadblock/LAMTOR2_dom"/>
</dbReference>
<dbReference type="PANTHER" id="PTHR36222">
    <property type="entry name" value="SERINE PROTEASE INHIBITOR RV3364C"/>
    <property type="match status" value="1"/>
</dbReference>
<dbReference type="AlphaFoldDB" id="A0A1H5VQ22"/>
<dbReference type="Proteomes" id="UP000236754">
    <property type="component" value="Unassembled WGS sequence"/>
</dbReference>
<dbReference type="Gene3D" id="3.30.450.30">
    <property type="entry name" value="Dynein light chain 2a, cytoplasmic"/>
    <property type="match status" value="1"/>
</dbReference>
<gene>
    <name evidence="3" type="ORF">SAMN05216223_102392</name>
</gene>
<dbReference type="Pfam" id="PF03259">
    <property type="entry name" value="Robl_LC7"/>
    <property type="match status" value="1"/>
</dbReference>
<dbReference type="OrthoDB" id="4568655at2"/>
<feature type="region of interest" description="Disordered" evidence="1">
    <location>
        <begin position="125"/>
        <end position="144"/>
    </location>
</feature>
<dbReference type="RefSeq" id="WP_103884530.1">
    <property type="nucleotide sequence ID" value="NZ_FNVU01000002.1"/>
</dbReference>
<accession>A0A1H5VQ22</accession>
<protein>
    <recommendedName>
        <fullName evidence="2">Roadblock/LAMTOR2 domain-containing protein</fullName>
    </recommendedName>
</protein>